<evidence type="ECO:0000313" key="1">
    <source>
        <dbReference type="EMBL" id="KAG8171086.1"/>
    </source>
</evidence>
<name>A0AAV6TH70_9ARAC</name>
<sequence length="81" mass="9450">MNSLNYSEILINLQSLKEVLLAILMRNACWMKEIGLFKRNAYQSRLLKIWRTGNLQNISTSQSACSKGKKRKDRKLLYAMI</sequence>
<comment type="caution">
    <text evidence="1">The sequence shown here is derived from an EMBL/GenBank/DDBJ whole genome shotgun (WGS) entry which is preliminary data.</text>
</comment>
<proteinExistence type="predicted"/>
<protein>
    <submittedName>
        <fullName evidence="1">Uncharacterized protein</fullName>
    </submittedName>
</protein>
<gene>
    <name evidence="1" type="ORF">JTE90_013620</name>
</gene>
<dbReference type="Proteomes" id="UP000827092">
    <property type="component" value="Unassembled WGS sequence"/>
</dbReference>
<dbReference type="AlphaFoldDB" id="A0AAV6TH70"/>
<evidence type="ECO:0000313" key="2">
    <source>
        <dbReference type="Proteomes" id="UP000827092"/>
    </source>
</evidence>
<organism evidence="1 2">
    <name type="scientific">Oedothorax gibbosus</name>
    <dbReference type="NCBI Taxonomy" id="931172"/>
    <lineage>
        <taxon>Eukaryota</taxon>
        <taxon>Metazoa</taxon>
        <taxon>Ecdysozoa</taxon>
        <taxon>Arthropoda</taxon>
        <taxon>Chelicerata</taxon>
        <taxon>Arachnida</taxon>
        <taxon>Araneae</taxon>
        <taxon>Araneomorphae</taxon>
        <taxon>Entelegynae</taxon>
        <taxon>Araneoidea</taxon>
        <taxon>Linyphiidae</taxon>
        <taxon>Erigoninae</taxon>
        <taxon>Oedothorax</taxon>
    </lineage>
</organism>
<keyword evidence="2" id="KW-1185">Reference proteome</keyword>
<reference evidence="1 2" key="1">
    <citation type="journal article" date="2022" name="Nat. Ecol. Evol.">
        <title>A masculinizing supergene underlies an exaggerated male reproductive morph in a spider.</title>
        <authorList>
            <person name="Hendrickx F."/>
            <person name="De Corte Z."/>
            <person name="Sonet G."/>
            <person name="Van Belleghem S.M."/>
            <person name="Kostlbacher S."/>
            <person name="Vangestel C."/>
        </authorList>
    </citation>
    <scope>NUCLEOTIDE SEQUENCE [LARGE SCALE GENOMIC DNA]</scope>
    <source>
        <strain evidence="1">W744_W776</strain>
    </source>
</reference>
<accession>A0AAV6TH70</accession>
<dbReference type="EMBL" id="JAFNEN010004444">
    <property type="protein sequence ID" value="KAG8171086.1"/>
    <property type="molecule type" value="Genomic_DNA"/>
</dbReference>